<dbReference type="InterPro" id="IPR039629">
    <property type="entry name" value="R3HDM4"/>
</dbReference>
<proteinExistence type="predicted"/>
<evidence type="ECO:0000313" key="3">
    <source>
        <dbReference type="EMBL" id="DBA04854.1"/>
    </source>
</evidence>
<dbReference type="AlphaFoldDB" id="A0AAV2ZGZ1"/>
<feature type="region of interest" description="Disordered" evidence="1">
    <location>
        <begin position="44"/>
        <end position="83"/>
    </location>
</feature>
<evidence type="ECO:0000313" key="4">
    <source>
        <dbReference type="Proteomes" id="UP001146120"/>
    </source>
</evidence>
<keyword evidence="4" id="KW-1185">Reference proteome</keyword>
<evidence type="ECO:0000256" key="1">
    <source>
        <dbReference type="SAM" id="MobiDB-lite"/>
    </source>
</evidence>
<protein>
    <recommendedName>
        <fullName evidence="2">R3H domain-containing protein</fullName>
    </recommendedName>
</protein>
<dbReference type="SUPFAM" id="SSF82708">
    <property type="entry name" value="R3H domain"/>
    <property type="match status" value="1"/>
</dbReference>
<dbReference type="InterPro" id="IPR001374">
    <property type="entry name" value="R3H_dom"/>
</dbReference>
<organism evidence="3 4">
    <name type="scientific">Lagenidium giganteum</name>
    <dbReference type="NCBI Taxonomy" id="4803"/>
    <lineage>
        <taxon>Eukaryota</taxon>
        <taxon>Sar</taxon>
        <taxon>Stramenopiles</taxon>
        <taxon>Oomycota</taxon>
        <taxon>Peronosporomycetes</taxon>
        <taxon>Pythiales</taxon>
        <taxon>Pythiaceae</taxon>
    </lineage>
</organism>
<gene>
    <name evidence="3" type="ORF">N0F65_004491</name>
</gene>
<dbReference type="Proteomes" id="UP001146120">
    <property type="component" value="Unassembled WGS sequence"/>
</dbReference>
<comment type="caution">
    <text evidence="3">The sequence shown here is derived from an EMBL/GenBank/DDBJ whole genome shotgun (WGS) entry which is preliminary data.</text>
</comment>
<evidence type="ECO:0000259" key="2">
    <source>
        <dbReference type="PROSITE" id="PS51061"/>
    </source>
</evidence>
<feature type="domain" description="R3H" evidence="2">
    <location>
        <begin position="232"/>
        <end position="300"/>
    </location>
</feature>
<dbReference type="PROSITE" id="PS51061">
    <property type="entry name" value="R3H"/>
    <property type="match status" value="1"/>
</dbReference>
<sequence>MAEVNPIATTMNAGVLAESDAECSSLCGSELEMEMAWGEGPIAPLRMDATTSGRGEDGRSLSNGTGSARAKTPQKRANASPLAKSKRLINIHPLRTVPYLAKPNELPVGSRKQQRWFNDHHFGNKAATAGLEDLMEHMSIDVDWKSNFEKLGRDKELQAAFRKARVHPPPPSNHPKYRRNDDWNVAEEMFCRVDRRSRTLVLRSFKTLGPFIEAVEHVVLHFVQWRELPSEIELSESLTRVLAHPMELLRASEKDVRMCIPLVDSAFHRLIVHSVCQFYGVRSRTEANSRFNTKIMILRSPKKKFTEEELEKISFCEFVRATRLPKQANPEDTTLAHDEDELELQTKSSECSDGFCLMDFPEV</sequence>
<dbReference type="InterPro" id="IPR036867">
    <property type="entry name" value="R3H_dom_sf"/>
</dbReference>
<name>A0AAV2ZGZ1_9STRA</name>
<reference evidence="3" key="2">
    <citation type="journal article" date="2023" name="Microbiol Resour">
        <title>Decontamination and Annotation of the Draft Genome Sequence of the Oomycete Lagenidium giganteum ARSEF 373.</title>
        <authorList>
            <person name="Morgan W.R."/>
            <person name="Tartar A."/>
        </authorList>
    </citation>
    <scope>NUCLEOTIDE SEQUENCE</scope>
    <source>
        <strain evidence="3">ARSEF 373</strain>
    </source>
</reference>
<reference evidence="3" key="1">
    <citation type="submission" date="2022-11" db="EMBL/GenBank/DDBJ databases">
        <authorList>
            <person name="Morgan W.R."/>
            <person name="Tartar A."/>
        </authorList>
    </citation>
    <scope>NUCLEOTIDE SEQUENCE</scope>
    <source>
        <strain evidence="3">ARSEF 373</strain>
    </source>
</reference>
<dbReference type="PANTHER" id="PTHR32019:SF2">
    <property type="entry name" value="R3H DOMAIN-CONTAINING PROTEIN 4"/>
    <property type="match status" value="1"/>
</dbReference>
<dbReference type="GO" id="GO:0003676">
    <property type="term" value="F:nucleic acid binding"/>
    <property type="evidence" value="ECO:0007669"/>
    <property type="project" value="UniProtKB-UniRule"/>
</dbReference>
<dbReference type="EMBL" id="DAKRPA010000005">
    <property type="protein sequence ID" value="DBA04854.1"/>
    <property type="molecule type" value="Genomic_DNA"/>
</dbReference>
<dbReference type="PANTHER" id="PTHR32019">
    <property type="entry name" value="R3H DOMAIN-CONTAINING PROTEIN 4"/>
    <property type="match status" value="1"/>
</dbReference>
<accession>A0AAV2ZGZ1</accession>